<evidence type="ECO:0000313" key="2">
    <source>
        <dbReference type="Proteomes" id="UP000243006"/>
    </source>
</evidence>
<accession>A0A1Y3EJ92</accession>
<gene>
    <name evidence="1" type="ORF">D917_08838</name>
</gene>
<dbReference type="EMBL" id="LVZM01011820">
    <property type="protein sequence ID" value="OUC44770.1"/>
    <property type="molecule type" value="Genomic_DNA"/>
</dbReference>
<reference evidence="1 2" key="1">
    <citation type="submission" date="2015-04" db="EMBL/GenBank/DDBJ databases">
        <title>Draft genome of the roundworm Trichinella nativa.</title>
        <authorList>
            <person name="Mitreva M."/>
        </authorList>
    </citation>
    <scope>NUCLEOTIDE SEQUENCE [LARGE SCALE GENOMIC DNA]</scope>
    <source>
        <strain evidence="1 2">ISS45</strain>
    </source>
</reference>
<organism evidence="1 2">
    <name type="scientific">Trichinella nativa</name>
    <dbReference type="NCBI Taxonomy" id="6335"/>
    <lineage>
        <taxon>Eukaryota</taxon>
        <taxon>Metazoa</taxon>
        <taxon>Ecdysozoa</taxon>
        <taxon>Nematoda</taxon>
        <taxon>Enoplea</taxon>
        <taxon>Dorylaimia</taxon>
        <taxon>Trichinellida</taxon>
        <taxon>Trichinellidae</taxon>
        <taxon>Trichinella</taxon>
    </lineage>
</organism>
<dbReference type="Proteomes" id="UP000243006">
    <property type="component" value="Unassembled WGS sequence"/>
</dbReference>
<comment type="caution">
    <text evidence="1">The sequence shown here is derived from an EMBL/GenBank/DDBJ whole genome shotgun (WGS) entry which is preliminary data.</text>
</comment>
<proteinExistence type="predicted"/>
<evidence type="ECO:0000313" key="1">
    <source>
        <dbReference type="EMBL" id="OUC44770.1"/>
    </source>
</evidence>
<name>A0A1Y3EJ92_9BILA</name>
<dbReference type="AlphaFoldDB" id="A0A1Y3EJ92"/>
<sequence>MDPSDHPFYQGIVIFMVMQFHMATNQQPCLFAILSYNLFWLNELN</sequence>
<protein>
    <submittedName>
        <fullName evidence="1">Uncharacterized protein</fullName>
    </submittedName>
</protein>